<comment type="caution">
    <text evidence="1">The sequence shown here is derived from an EMBL/GenBank/DDBJ whole genome shotgun (WGS) entry which is preliminary data.</text>
</comment>
<sequence length="293" mass="33082">MGKRILHVSGFSRDTRARDVAHAFERYGRLVRCDIPSGRRDGTPFAFVEYEDSRDAADAYDRLHGQYVGNHRISVQWAKRPPARAWRHDNGGSRRPRSPSRSRSRSPSRHSRRHHSHSRSRSRSRSRDRRGSADRQYNGRERRRSRSQQRSPSMSPRGRDLSHGRSRSPLPLRRRSPSPLPARRSSRLRSPLPAHSRSRSPLPAHSRSCSPLPLPQHSPRSPRSDAGAEAEEGEEGENPAIAEDHAASIEGDKDAAHNVDAKDDEGAVESPEAGPARSETHSDRDADYEEDHE</sequence>
<evidence type="ECO:0000313" key="2">
    <source>
        <dbReference type="Proteomes" id="UP001150581"/>
    </source>
</evidence>
<dbReference type="Proteomes" id="UP001150581">
    <property type="component" value="Unassembled WGS sequence"/>
</dbReference>
<protein>
    <submittedName>
        <fullName evidence="1">Uncharacterized protein</fullName>
    </submittedName>
</protein>
<proteinExistence type="predicted"/>
<gene>
    <name evidence="1" type="ORF">LPJ66_003690</name>
</gene>
<dbReference type="EMBL" id="JANBPG010000389">
    <property type="protein sequence ID" value="KAJ1896925.1"/>
    <property type="molecule type" value="Genomic_DNA"/>
</dbReference>
<organism evidence="1 2">
    <name type="scientific">Kickxella alabastrina</name>
    <dbReference type="NCBI Taxonomy" id="61397"/>
    <lineage>
        <taxon>Eukaryota</taxon>
        <taxon>Fungi</taxon>
        <taxon>Fungi incertae sedis</taxon>
        <taxon>Zoopagomycota</taxon>
        <taxon>Kickxellomycotina</taxon>
        <taxon>Kickxellomycetes</taxon>
        <taxon>Kickxellales</taxon>
        <taxon>Kickxellaceae</taxon>
        <taxon>Kickxella</taxon>
    </lineage>
</organism>
<accession>A0ACC1IMT3</accession>
<evidence type="ECO:0000313" key="1">
    <source>
        <dbReference type="EMBL" id="KAJ1896925.1"/>
    </source>
</evidence>
<reference evidence="1" key="1">
    <citation type="submission" date="2022-07" db="EMBL/GenBank/DDBJ databases">
        <title>Phylogenomic reconstructions and comparative analyses of Kickxellomycotina fungi.</title>
        <authorList>
            <person name="Reynolds N.K."/>
            <person name="Stajich J.E."/>
            <person name="Barry K."/>
            <person name="Grigoriev I.V."/>
            <person name="Crous P."/>
            <person name="Smith M.E."/>
        </authorList>
    </citation>
    <scope>NUCLEOTIDE SEQUENCE</scope>
    <source>
        <strain evidence="1">Benny 63K</strain>
    </source>
</reference>
<keyword evidence="2" id="KW-1185">Reference proteome</keyword>
<name>A0ACC1IMT3_9FUNG</name>